<proteinExistence type="predicted"/>
<dbReference type="Proteomes" id="UP000808215">
    <property type="component" value="Unassembled WGS sequence"/>
</dbReference>
<comment type="caution">
    <text evidence="2">The sequence shown here is derived from an EMBL/GenBank/DDBJ whole genome shotgun (WGS) entry which is preliminary data.</text>
</comment>
<evidence type="ECO:0000256" key="1">
    <source>
        <dbReference type="SAM" id="MobiDB-lite"/>
    </source>
</evidence>
<keyword evidence="3" id="KW-1185">Reference proteome</keyword>
<accession>A0ABS1ATR6</accession>
<sequence>MSLFRNFISLSDVIGVVANSIAVDDINLDSRAHCAGFDDDADALENRFETASKRRLYQTSQAAERLGAAIANTANGQRLRWFDVTLGNGDIYWQSAAACNEGLTLLADMAKWVRAAEEAQRRHARLAGSRWAEPAPEPARFLDLPTLPRIRLIGFDPDELVDFLLDQQIPNSLVVPLPGVSSVAPSSRSLPGVSAGVMADRIVAGDESMAPSALKSRKGTRAKSAGPRSPMKMPENRDYLSTEEFAAVMGVQPNTILKARHKLGHYCGIRALKLPESRLLRWPAADIKAVLARRVPSAASADKDKWRSA</sequence>
<dbReference type="RefSeq" id="WP_200091331.1">
    <property type="nucleotide sequence ID" value="NZ_JADVKH010000018.1"/>
</dbReference>
<feature type="region of interest" description="Disordered" evidence="1">
    <location>
        <begin position="208"/>
        <end position="235"/>
    </location>
</feature>
<evidence type="ECO:0008006" key="4">
    <source>
        <dbReference type="Google" id="ProtNLM"/>
    </source>
</evidence>
<protein>
    <recommendedName>
        <fullName evidence="4">Helix-turn-helix domain-containing protein</fullName>
    </recommendedName>
</protein>
<gene>
    <name evidence="2" type="ORF">I5589_10675</name>
</gene>
<organism evidence="2 3">
    <name type="scientific">Burkholderia vietnamiensis</name>
    <dbReference type="NCBI Taxonomy" id="60552"/>
    <lineage>
        <taxon>Bacteria</taxon>
        <taxon>Pseudomonadati</taxon>
        <taxon>Pseudomonadota</taxon>
        <taxon>Betaproteobacteria</taxon>
        <taxon>Burkholderiales</taxon>
        <taxon>Burkholderiaceae</taxon>
        <taxon>Burkholderia</taxon>
        <taxon>Burkholderia cepacia complex</taxon>
    </lineage>
</organism>
<dbReference type="EMBL" id="JADVKH010000018">
    <property type="protein sequence ID" value="MBJ9687543.1"/>
    <property type="molecule type" value="Genomic_DNA"/>
</dbReference>
<evidence type="ECO:0000313" key="3">
    <source>
        <dbReference type="Proteomes" id="UP000808215"/>
    </source>
</evidence>
<evidence type="ECO:0000313" key="2">
    <source>
        <dbReference type="EMBL" id="MBJ9687543.1"/>
    </source>
</evidence>
<name>A0ABS1ATR6_BURVI</name>
<reference evidence="2 3" key="1">
    <citation type="submission" date="2020-11" db="EMBL/GenBank/DDBJ databases">
        <title>Enhanced detection system for hospital associated transmission using whole genome sequencing surveillance.</title>
        <authorList>
            <person name="Harrison L.H."/>
            <person name="Van Tyne D."/>
            <person name="Marsh J.W."/>
            <person name="Griffith M.P."/>
            <person name="Snyder D.J."/>
            <person name="Cooper V.S."/>
            <person name="Mustapha M."/>
        </authorList>
    </citation>
    <scope>NUCLEOTIDE SEQUENCE [LARGE SCALE GENOMIC DNA]</scope>
    <source>
        <strain evidence="2 3">BC00020</strain>
    </source>
</reference>